<dbReference type="InterPro" id="IPR018272">
    <property type="entry name" value="PRANC_domain"/>
</dbReference>
<dbReference type="Pfam" id="PF13606">
    <property type="entry name" value="Ank_3"/>
    <property type="match status" value="1"/>
</dbReference>
<dbReference type="PANTHER" id="PTHR24180:SF42">
    <property type="entry name" value="FORK-HEAD DOMAIN-CONTAINING PROTEIN"/>
    <property type="match status" value="1"/>
</dbReference>
<dbReference type="InterPro" id="IPR002110">
    <property type="entry name" value="Ankyrin_rpt"/>
</dbReference>
<dbReference type="Proteomes" id="UP000201873">
    <property type="component" value="Segment"/>
</dbReference>
<evidence type="ECO:0000313" key="6">
    <source>
        <dbReference type="Proteomes" id="UP000201873"/>
    </source>
</evidence>
<dbReference type="SUPFAM" id="SSF48403">
    <property type="entry name" value="Ankyrin repeat"/>
    <property type="match status" value="1"/>
</dbReference>
<keyword evidence="6" id="KW-1185">Reference proteome</keyword>
<dbReference type="OrthoDB" id="2010at10239"/>
<dbReference type="PROSITE" id="PS50088">
    <property type="entry name" value="ANK_REPEAT"/>
    <property type="match status" value="2"/>
</dbReference>
<sequence length="570" mass="67462">MNRRIYVLNINRKSTDIIQEHEIYTYFSYCDIDHASKELDFIVKNYDLNRQQSMTGYTALHCYLHNNYFNTKVLKILLKHGVDVTMKTNSGYTPIHILLTKCCNISHDVVTDIIGNTLSNTDYNYLLLEYIKSRYILLKEEDIDEKIVSTLLDRGIDPNFKRDGYTALHYYYLCLAYVYKPGECRKQIPIKKAKKIISLFIRHGANINALDNCGNTPFHLYINVETCNNIHMTKMLLTFNQNFEIRNNNGLTPILCYINSDYVQHDILVMLISHYEANFGEIPIDERRNIVFEFIKTYSDYPLYSITYLMNRFKNIDVYTRRDGKTLLHVACEYNNTHVIDYLVRINGDINALTDDNKHATQLIIDNKESSPYTINCLLYILGYIIDKNVIRSLVDQLPSLPIFDIKSFEKFISYCILFDDTFHDRHVNNRDSKTYRYMFSKYMSFLKYDETITRCHNEIILLKLSAVLDSTLYSVLRCHNSRKLKRYLNVLKKYNNDKSFKIYNNIINQRYTNVFRKDIYVTRALNKLFPIFTDTCCTLSRLPSEIMYEILYMLTVYDLHMIVHERAIV</sequence>
<name>A0A1C9KBY7_9POXV</name>
<reference evidence="5 6" key="1">
    <citation type="journal article" date="2016" name="Virus Genes">
        <title>The genomes of three North American orthopoxviruses.</title>
        <authorList>
            <person name="Smithson C."/>
            <person name="Tang N."/>
            <person name="Sammons S."/>
            <person name="Frace M."/>
            <person name="Batra D."/>
            <person name="Li Y."/>
            <person name="Emerson G.L."/>
            <person name="Carroll D.S."/>
            <person name="Upton C."/>
        </authorList>
    </citation>
    <scope>NUCLEOTIDE SEQUENCE [LARGE SCALE GENOMIC DNA]</scope>
    <source>
        <strain evidence="5 6">WA</strain>
    </source>
</reference>
<keyword evidence="2 3" id="KW-0040">ANK repeat</keyword>
<feature type="repeat" description="ANK" evidence="3">
    <location>
        <begin position="55"/>
        <end position="89"/>
    </location>
</feature>
<dbReference type="InterPro" id="IPR051637">
    <property type="entry name" value="Ank_repeat_dom-contain_49"/>
</dbReference>
<gene>
    <name evidence="5" type="ORF">SKPV-WA-194</name>
</gene>
<evidence type="ECO:0000256" key="1">
    <source>
        <dbReference type="ARBA" id="ARBA00022737"/>
    </source>
</evidence>
<dbReference type="SMART" id="SM00248">
    <property type="entry name" value="ANK"/>
    <property type="match status" value="6"/>
</dbReference>
<dbReference type="InterPro" id="IPR036770">
    <property type="entry name" value="Ankyrin_rpt-contain_sf"/>
</dbReference>
<organism evidence="5 6">
    <name type="scientific">Skunkpox virus</name>
    <dbReference type="NCBI Taxonomy" id="160796"/>
    <lineage>
        <taxon>Viruses</taxon>
        <taxon>Varidnaviria</taxon>
        <taxon>Bamfordvirae</taxon>
        <taxon>Nucleocytoviricota</taxon>
        <taxon>Pokkesviricetes</taxon>
        <taxon>Chitovirales</taxon>
        <taxon>Poxviridae</taxon>
        <taxon>Chordopoxvirinae</taxon>
        <taxon>Orthopoxvirus</taxon>
        <taxon>Orthopoxvirus skunkpox</taxon>
    </lineage>
</organism>
<dbReference type="GeneID" id="29057772"/>
<dbReference type="Gene3D" id="1.25.40.20">
    <property type="entry name" value="Ankyrin repeat-containing domain"/>
    <property type="match status" value="3"/>
</dbReference>
<evidence type="ECO:0000256" key="3">
    <source>
        <dbReference type="PROSITE-ProRule" id="PRU00023"/>
    </source>
</evidence>
<dbReference type="EMBL" id="KU749310">
    <property type="protein sequence ID" value="AOP31673.1"/>
    <property type="molecule type" value="Genomic_DNA"/>
</dbReference>
<evidence type="ECO:0000259" key="4">
    <source>
        <dbReference type="Pfam" id="PF09372"/>
    </source>
</evidence>
<dbReference type="RefSeq" id="YP_009282888.1">
    <property type="nucleotide sequence ID" value="NC_031038.1"/>
</dbReference>
<dbReference type="KEGG" id="vg:29057772"/>
<protein>
    <submittedName>
        <fullName evidence="5">Ankyrin</fullName>
    </submittedName>
</protein>
<feature type="repeat" description="ANK" evidence="3">
    <location>
        <begin position="323"/>
        <end position="355"/>
    </location>
</feature>
<dbReference type="PROSITE" id="PS50297">
    <property type="entry name" value="ANK_REP_REGION"/>
    <property type="match status" value="2"/>
</dbReference>
<dbReference type="PANTHER" id="PTHR24180">
    <property type="entry name" value="CYCLIN-DEPENDENT KINASE INHIBITOR 2C-RELATED"/>
    <property type="match status" value="1"/>
</dbReference>
<evidence type="ECO:0000256" key="2">
    <source>
        <dbReference type="ARBA" id="ARBA00023043"/>
    </source>
</evidence>
<dbReference type="Pfam" id="PF09372">
    <property type="entry name" value="PRANC"/>
    <property type="match status" value="1"/>
</dbReference>
<keyword evidence="1" id="KW-0677">Repeat</keyword>
<proteinExistence type="predicted"/>
<feature type="domain" description="PRANC" evidence="4">
    <location>
        <begin position="471"/>
        <end position="564"/>
    </location>
</feature>
<dbReference type="Pfam" id="PF00023">
    <property type="entry name" value="Ank"/>
    <property type="match status" value="1"/>
</dbReference>
<accession>A0A1C9KBY7</accession>
<evidence type="ECO:0000313" key="5">
    <source>
        <dbReference type="EMBL" id="AOP31673.1"/>
    </source>
</evidence>